<feature type="compositionally biased region" description="Polar residues" evidence="1">
    <location>
        <begin position="14"/>
        <end position="26"/>
    </location>
</feature>
<sequence length="126" mass="14149">MKFLSAKKKENAHAQPTASSSKQPQRPRTPNPVPVKHDHFLAPPRRALEPLSLTPDRNATVRSKKSRSEYTPWRVLIALTLLSRGSVAVAWPVSLLPRVLFPVDAFHRARHCSRRASGSSCTSYTW</sequence>
<reference evidence="2 3" key="1">
    <citation type="journal article" date="2016" name="Mol. Biol. Evol.">
        <title>Comparative Genomics of Early-Diverging Mushroom-Forming Fungi Provides Insights into the Origins of Lignocellulose Decay Capabilities.</title>
        <authorList>
            <person name="Nagy L.G."/>
            <person name="Riley R."/>
            <person name="Tritt A."/>
            <person name="Adam C."/>
            <person name="Daum C."/>
            <person name="Floudas D."/>
            <person name="Sun H."/>
            <person name="Yadav J.S."/>
            <person name="Pangilinan J."/>
            <person name="Larsson K.H."/>
            <person name="Matsuura K."/>
            <person name="Barry K."/>
            <person name="Labutti K."/>
            <person name="Kuo R."/>
            <person name="Ohm R.A."/>
            <person name="Bhattacharya S.S."/>
            <person name="Shirouzu T."/>
            <person name="Yoshinaga Y."/>
            <person name="Martin F.M."/>
            <person name="Grigoriev I.V."/>
            <person name="Hibbett D.S."/>
        </authorList>
    </citation>
    <scope>NUCLEOTIDE SEQUENCE [LARGE SCALE GENOMIC DNA]</scope>
    <source>
        <strain evidence="2 3">HHB12029</strain>
    </source>
</reference>
<feature type="region of interest" description="Disordered" evidence="1">
    <location>
        <begin position="1"/>
        <end position="66"/>
    </location>
</feature>
<dbReference type="EMBL" id="KV425882">
    <property type="protein sequence ID" value="KZW03709.1"/>
    <property type="molecule type" value="Genomic_DNA"/>
</dbReference>
<protein>
    <submittedName>
        <fullName evidence="2">Uncharacterized protein</fullName>
    </submittedName>
</protein>
<gene>
    <name evidence="2" type="ORF">EXIGLDRAFT_451</name>
</gene>
<evidence type="ECO:0000313" key="2">
    <source>
        <dbReference type="EMBL" id="KZW03709.1"/>
    </source>
</evidence>
<organism evidence="2 3">
    <name type="scientific">Exidia glandulosa HHB12029</name>
    <dbReference type="NCBI Taxonomy" id="1314781"/>
    <lineage>
        <taxon>Eukaryota</taxon>
        <taxon>Fungi</taxon>
        <taxon>Dikarya</taxon>
        <taxon>Basidiomycota</taxon>
        <taxon>Agaricomycotina</taxon>
        <taxon>Agaricomycetes</taxon>
        <taxon>Auriculariales</taxon>
        <taxon>Exidiaceae</taxon>
        <taxon>Exidia</taxon>
    </lineage>
</organism>
<accession>A0A165QJK9</accession>
<proteinExistence type="predicted"/>
<evidence type="ECO:0000313" key="3">
    <source>
        <dbReference type="Proteomes" id="UP000077266"/>
    </source>
</evidence>
<dbReference type="AlphaFoldDB" id="A0A165QJK9"/>
<evidence type="ECO:0000256" key="1">
    <source>
        <dbReference type="SAM" id="MobiDB-lite"/>
    </source>
</evidence>
<dbReference type="InParanoid" id="A0A165QJK9"/>
<name>A0A165QJK9_EXIGL</name>
<dbReference type="Proteomes" id="UP000077266">
    <property type="component" value="Unassembled WGS sequence"/>
</dbReference>
<keyword evidence="3" id="KW-1185">Reference proteome</keyword>